<feature type="signal peptide" evidence="2">
    <location>
        <begin position="1"/>
        <end position="17"/>
    </location>
</feature>
<accession>A0AAD5QUQ5</accession>
<gene>
    <name evidence="4" type="primary">FOG-3_3</name>
    <name evidence="4" type="ORF">KIN20_021590</name>
</gene>
<comment type="caution">
    <text evidence="4">The sequence shown here is derived from an EMBL/GenBank/DDBJ whole genome shotgun (WGS) entry which is preliminary data.</text>
</comment>
<evidence type="ECO:0000256" key="2">
    <source>
        <dbReference type="SAM" id="SignalP"/>
    </source>
</evidence>
<feature type="chain" id="PRO_5041934703" evidence="2">
    <location>
        <begin position="18"/>
        <end position="119"/>
    </location>
</feature>
<evidence type="ECO:0000313" key="5">
    <source>
        <dbReference type="Proteomes" id="UP001196413"/>
    </source>
</evidence>
<dbReference type="SUPFAM" id="SSF160696">
    <property type="entry name" value="BTG domain-like"/>
    <property type="match status" value="1"/>
</dbReference>
<evidence type="ECO:0000259" key="3">
    <source>
        <dbReference type="Pfam" id="PF07742"/>
    </source>
</evidence>
<sequence>MSLFICQLANYLVCLFGEYQWDISDPRKGNDERHRDVSVKVDRFTYQLILSAAAEVGLTAEEVLECLPGRERMKQTFSVKFTHNNLLFANPCEVFYRAGERAPAVPVWTGKEGVDPNLA</sequence>
<keyword evidence="2" id="KW-0732">Signal</keyword>
<keyword evidence="5" id="KW-1185">Reference proteome</keyword>
<evidence type="ECO:0000313" key="4">
    <source>
        <dbReference type="EMBL" id="KAJ1362157.1"/>
    </source>
</evidence>
<name>A0AAD5QUQ5_PARTN</name>
<dbReference type="Gene3D" id="3.90.640.90">
    <property type="entry name" value="Anti-proliferative protein, N-terminal domain"/>
    <property type="match status" value="1"/>
</dbReference>
<dbReference type="InterPro" id="IPR036054">
    <property type="entry name" value="BTG-like_sf"/>
</dbReference>
<dbReference type="Proteomes" id="UP001196413">
    <property type="component" value="Unassembled WGS sequence"/>
</dbReference>
<dbReference type="InterPro" id="IPR002087">
    <property type="entry name" value="Anti_prolifrtn"/>
</dbReference>
<dbReference type="AlphaFoldDB" id="A0AAD5QUQ5"/>
<evidence type="ECO:0000256" key="1">
    <source>
        <dbReference type="ARBA" id="ARBA00007989"/>
    </source>
</evidence>
<organism evidence="4 5">
    <name type="scientific">Parelaphostrongylus tenuis</name>
    <name type="common">Meningeal worm</name>
    <dbReference type="NCBI Taxonomy" id="148309"/>
    <lineage>
        <taxon>Eukaryota</taxon>
        <taxon>Metazoa</taxon>
        <taxon>Ecdysozoa</taxon>
        <taxon>Nematoda</taxon>
        <taxon>Chromadorea</taxon>
        <taxon>Rhabditida</taxon>
        <taxon>Rhabditina</taxon>
        <taxon>Rhabditomorpha</taxon>
        <taxon>Strongyloidea</taxon>
        <taxon>Metastrongylidae</taxon>
        <taxon>Parelaphostrongylus</taxon>
    </lineage>
</organism>
<protein>
    <submittedName>
        <fullName evidence="4">BTG</fullName>
    </submittedName>
</protein>
<feature type="domain" description="Anti-proliferative protein" evidence="3">
    <location>
        <begin position="4"/>
        <end position="107"/>
    </location>
</feature>
<proteinExistence type="inferred from homology"/>
<reference evidence="4" key="1">
    <citation type="submission" date="2021-06" db="EMBL/GenBank/DDBJ databases">
        <title>Parelaphostrongylus tenuis whole genome reference sequence.</title>
        <authorList>
            <person name="Garwood T.J."/>
            <person name="Larsen P.A."/>
            <person name="Fountain-Jones N.M."/>
            <person name="Garbe J.R."/>
            <person name="Macchietto M.G."/>
            <person name="Kania S.A."/>
            <person name="Gerhold R.W."/>
            <person name="Richards J.E."/>
            <person name="Wolf T.M."/>
        </authorList>
    </citation>
    <scope>NUCLEOTIDE SEQUENCE</scope>
    <source>
        <strain evidence="4">MNPRO001-30</strain>
        <tissue evidence="4">Meninges</tissue>
    </source>
</reference>
<comment type="similarity">
    <text evidence="1">Belongs to the BTG family.</text>
</comment>
<dbReference type="EMBL" id="JAHQIW010004385">
    <property type="protein sequence ID" value="KAJ1362157.1"/>
    <property type="molecule type" value="Genomic_DNA"/>
</dbReference>
<dbReference type="Pfam" id="PF07742">
    <property type="entry name" value="BTG"/>
    <property type="match status" value="1"/>
</dbReference>